<dbReference type="GO" id="GO:0042742">
    <property type="term" value="P:defense response to bacterium"/>
    <property type="evidence" value="ECO:0007669"/>
    <property type="project" value="UniProtKB-KW"/>
</dbReference>
<dbReference type="RefSeq" id="WP_000422351.1">
    <property type="nucleotide sequence ID" value="NZ_CP107720.1"/>
</dbReference>
<dbReference type="Gene3D" id="1.10.530.40">
    <property type="match status" value="1"/>
</dbReference>
<dbReference type="InterPro" id="IPR002196">
    <property type="entry name" value="Glyco_hydro_24"/>
</dbReference>
<dbReference type="PANTHER" id="PTHR37406:SF1">
    <property type="entry name" value="T4-TYPE LYSOZYME 1-RELATED"/>
    <property type="match status" value="1"/>
</dbReference>
<dbReference type="InterPro" id="IPR052619">
    <property type="entry name" value="Phage_lysozyme-like"/>
</dbReference>
<dbReference type="InterPro" id="IPR023347">
    <property type="entry name" value="Lysozyme_dom_sf"/>
</dbReference>
<evidence type="ECO:0000313" key="5">
    <source>
        <dbReference type="Proteomes" id="UP000290652"/>
    </source>
</evidence>
<comment type="caution">
    <text evidence="4">The sequence shown here is derived from an EMBL/GenBank/DDBJ whole genome shotgun (WGS) entry which is preliminary data.</text>
</comment>
<gene>
    <name evidence="4" type="ORF">EPS97_13545</name>
</gene>
<dbReference type="EC" id="3.2.1.17" evidence="3"/>
<dbReference type="GO" id="GO:0003796">
    <property type="term" value="F:lysozyme activity"/>
    <property type="evidence" value="ECO:0007669"/>
    <property type="project" value="UniProtKB-EC"/>
</dbReference>
<comment type="catalytic activity">
    <reaction evidence="3">
        <text>Hydrolysis of (1-&gt;4)-beta-linkages between N-acetylmuramic acid and N-acetyl-D-glucosamine residues in a peptidoglycan and between N-acetyl-D-glucosamine residues in chitodextrins.</text>
        <dbReference type="EC" id="3.2.1.17"/>
    </reaction>
</comment>
<evidence type="ECO:0000313" key="4">
    <source>
        <dbReference type="EMBL" id="RXB29797.1"/>
    </source>
</evidence>
<dbReference type="SUPFAM" id="SSF53955">
    <property type="entry name" value="Lysozyme-like"/>
    <property type="match status" value="1"/>
</dbReference>
<proteinExistence type="inferred from homology"/>
<dbReference type="GO" id="GO:0016998">
    <property type="term" value="P:cell wall macromolecule catabolic process"/>
    <property type="evidence" value="ECO:0007669"/>
    <property type="project" value="InterPro"/>
</dbReference>
<keyword evidence="3" id="KW-0326">Glycosidase</keyword>
<dbReference type="CDD" id="cd00735">
    <property type="entry name" value="T4-like_lys"/>
    <property type="match status" value="1"/>
</dbReference>
<dbReference type="GO" id="GO:0031640">
    <property type="term" value="P:killing of cells of another organism"/>
    <property type="evidence" value="ECO:0007669"/>
    <property type="project" value="UniProtKB-KW"/>
</dbReference>
<dbReference type="GO" id="GO:0009253">
    <property type="term" value="P:peptidoglycan catabolic process"/>
    <property type="evidence" value="ECO:0007669"/>
    <property type="project" value="InterPro"/>
</dbReference>
<dbReference type="Pfam" id="PF00959">
    <property type="entry name" value="Phage_lysozyme"/>
    <property type="match status" value="1"/>
</dbReference>
<keyword evidence="3" id="KW-0378">Hydrolase</keyword>
<organism evidence="4 5">
    <name type="scientific">Escherichia coli</name>
    <dbReference type="NCBI Taxonomy" id="562"/>
    <lineage>
        <taxon>Bacteria</taxon>
        <taxon>Pseudomonadati</taxon>
        <taxon>Pseudomonadota</taxon>
        <taxon>Gammaproteobacteria</taxon>
        <taxon>Enterobacterales</taxon>
        <taxon>Enterobacteriaceae</taxon>
        <taxon>Escherichia</taxon>
    </lineage>
</organism>
<dbReference type="InterPro" id="IPR023346">
    <property type="entry name" value="Lysozyme-like_dom_sf"/>
</dbReference>
<sequence length="161" mass="18451">MELNAMLRYDEGEKLTMYKDTEGYFTIGVGHLITKNPSRDYALKELDKAVGHPCYGYITAKESDQLLNTDVNSTLRKLSKTELHPVYIRIDTVRRSALINMCFQLGVSGVCQFKKFLGYMAVGDYQNAADEALDSRWARQTPNRAKRVTDVIRYGDFRSYN</sequence>
<keyword evidence="1 3" id="KW-0929">Antimicrobial</keyword>
<accession>A0A9Q7KE29</accession>
<evidence type="ECO:0000256" key="2">
    <source>
        <dbReference type="ARBA" id="ARBA00022638"/>
    </source>
</evidence>
<dbReference type="EMBL" id="SCIU01000024">
    <property type="protein sequence ID" value="RXB29797.1"/>
    <property type="molecule type" value="Genomic_DNA"/>
</dbReference>
<reference evidence="4 5" key="1">
    <citation type="submission" date="2019-01" db="EMBL/GenBank/DDBJ databases">
        <title>Genomic analysis of febrile catheter-associated UTI E. coli isolates.</title>
        <authorList>
            <person name="Potter R."/>
            <person name="Zou Z."/>
            <person name="Henderson J."/>
            <person name="Dantas G."/>
        </authorList>
    </citation>
    <scope>NUCLEOTIDE SEQUENCE [LARGE SCALE GENOMIC DNA]</scope>
    <source>
        <strain evidence="4 5">49_rectal</strain>
    </source>
</reference>
<protein>
    <recommendedName>
        <fullName evidence="3">Lysozyme</fullName>
        <ecNumber evidence="3">3.2.1.17</ecNumber>
    </recommendedName>
</protein>
<dbReference type="PANTHER" id="PTHR37406">
    <property type="entry name" value="T4-TYPE LYSOZYME 1-RELATED"/>
    <property type="match status" value="1"/>
</dbReference>
<name>A0A9Q7KE29_ECOLX</name>
<evidence type="ECO:0000256" key="3">
    <source>
        <dbReference type="RuleBase" id="RU003788"/>
    </source>
</evidence>
<dbReference type="PRINTS" id="PR00684">
    <property type="entry name" value="T4LYSOZYME"/>
</dbReference>
<comment type="similarity">
    <text evidence="3">Belongs to the glycosyl hydrolase 24 family.</text>
</comment>
<dbReference type="InterPro" id="IPR001165">
    <property type="entry name" value="T4-type_lysozyme"/>
</dbReference>
<dbReference type="Proteomes" id="UP000290652">
    <property type="component" value="Unassembled WGS sequence"/>
</dbReference>
<dbReference type="AlphaFoldDB" id="A0A9Q7KE29"/>
<keyword evidence="2 3" id="KW-0081">Bacteriolytic enzyme</keyword>
<evidence type="ECO:0000256" key="1">
    <source>
        <dbReference type="ARBA" id="ARBA00022529"/>
    </source>
</evidence>